<feature type="compositionally biased region" description="Polar residues" evidence="1">
    <location>
        <begin position="210"/>
        <end position="221"/>
    </location>
</feature>
<protein>
    <submittedName>
        <fullName evidence="2">OLC1v1012553C1</fullName>
    </submittedName>
</protein>
<feature type="compositionally biased region" description="Polar residues" evidence="1">
    <location>
        <begin position="180"/>
        <end position="190"/>
    </location>
</feature>
<name>A0AAV1DWE6_OLDCO</name>
<evidence type="ECO:0000256" key="1">
    <source>
        <dbReference type="SAM" id="MobiDB-lite"/>
    </source>
</evidence>
<feature type="region of interest" description="Disordered" evidence="1">
    <location>
        <begin position="86"/>
        <end position="106"/>
    </location>
</feature>
<dbReference type="EMBL" id="OX459124">
    <property type="protein sequence ID" value="CAI9112160.1"/>
    <property type="molecule type" value="Genomic_DNA"/>
</dbReference>
<gene>
    <name evidence="2" type="ORF">OLC1_LOCUS19406</name>
</gene>
<feature type="region of interest" description="Disordered" evidence="1">
    <location>
        <begin position="131"/>
        <end position="242"/>
    </location>
</feature>
<reference evidence="2" key="1">
    <citation type="submission" date="2023-03" db="EMBL/GenBank/DDBJ databases">
        <authorList>
            <person name="Julca I."/>
        </authorList>
    </citation>
    <scope>NUCLEOTIDE SEQUENCE</scope>
</reference>
<organism evidence="2 3">
    <name type="scientific">Oldenlandia corymbosa var. corymbosa</name>
    <dbReference type="NCBI Taxonomy" id="529605"/>
    <lineage>
        <taxon>Eukaryota</taxon>
        <taxon>Viridiplantae</taxon>
        <taxon>Streptophyta</taxon>
        <taxon>Embryophyta</taxon>
        <taxon>Tracheophyta</taxon>
        <taxon>Spermatophyta</taxon>
        <taxon>Magnoliopsida</taxon>
        <taxon>eudicotyledons</taxon>
        <taxon>Gunneridae</taxon>
        <taxon>Pentapetalae</taxon>
        <taxon>asterids</taxon>
        <taxon>lamiids</taxon>
        <taxon>Gentianales</taxon>
        <taxon>Rubiaceae</taxon>
        <taxon>Rubioideae</taxon>
        <taxon>Spermacoceae</taxon>
        <taxon>Hedyotis-Oldenlandia complex</taxon>
        <taxon>Oldenlandia</taxon>
    </lineage>
</organism>
<keyword evidence="3" id="KW-1185">Reference proteome</keyword>
<feature type="compositionally biased region" description="Low complexity" evidence="1">
    <location>
        <begin position="191"/>
        <end position="209"/>
    </location>
</feature>
<feature type="compositionally biased region" description="Polar residues" evidence="1">
    <location>
        <begin position="141"/>
        <end position="151"/>
    </location>
</feature>
<evidence type="ECO:0000313" key="2">
    <source>
        <dbReference type="EMBL" id="CAI9112160.1"/>
    </source>
</evidence>
<proteinExistence type="predicted"/>
<sequence>MSFRDWMMKGKKVMDLSLFDDDEGFKISEEDVQLEDSNSTCKKVFVSEEMEARLCRNWKNDRVTLWPIRRHKTGDGPLESGCLFPQREGGDRIRQSPVDKGSTSTQARGTKFDLLISLGDDGEEDQLGAAVPEKMDDESNKTSTPPTQSLSFLGARKASTREQISSTRGGARPLPKTQKKPNMSHNPTEMAQNSATPTQQQAQQVASNPISFQTAETQKAPQAQKEFTAHLAPTTLDLPTTK</sequence>
<dbReference type="AlphaFoldDB" id="A0AAV1DWE6"/>
<accession>A0AAV1DWE6</accession>
<dbReference type="Proteomes" id="UP001161247">
    <property type="component" value="Chromosome 7"/>
</dbReference>
<evidence type="ECO:0000313" key="3">
    <source>
        <dbReference type="Proteomes" id="UP001161247"/>
    </source>
</evidence>